<dbReference type="STRING" id="70996.SE18_05345"/>
<dbReference type="Gene3D" id="3.90.550.10">
    <property type="entry name" value="Spore Coat Polysaccharide Biosynthesis Protein SpsA, Chain A"/>
    <property type="match status" value="1"/>
</dbReference>
<dbReference type="AlphaFoldDB" id="A0A0P6YKY8"/>
<dbReference type="InterPro" id="IPR029044">
    <property type="entry name" value="Nucleotide-diphossugar_trans"/>
</dbReference>
<reference evidence="2 3" key="1">
    <citation type="submission" date="2015-07" db="EMBL/GenBank/DDBJ databases">
        <title>Whole genome sequence of Herpetosiphon geysericola DSM 7119.</title>
        <authorList>
            <person name="Hemp J."/>
            <person name="Ward L.M."/>
            <person name="Pace L.A."/>
            <person name="Fischer W.W."/>
        </authorList>
    </citation>
    <scope>NUCLEOTIDE SEQUENCE [LARGE SCALE GENOMIC DNA]</scope>
    <source>
        <strain evidence="2 3">DSM 7119</strain>
    </source>
</reference>
<dbReference type="OrthoDB" id="9771846at2"/>
<evidence type="ECO:0000313" key="2">
    <source>
        <dbReference type="EMBL" id="KPL90520.1"/>
    </source>
</evidence>
<dbReference type="PANTHER" id="PTHR43179:SF7">
    <property type="entry name" value="RHAMNOSYLTRANSFERASE WBBL"/>
    <property type="match status" value="1"/>
</dbReference>
<dbReference type="PANTHER" id="PTHR43179">
    <property type="entry name" value="RHAMNOSYLTRANSFERASE WBBL"/>
    <property type="match status" value="1"/>
</dbReference>
<name>A0A0P6YKY8_9CHLR</name>
<comment type="caution">
    <text evidence="2">The sequence shown here is derived from an EMBL/GenBank/DDBJ whole genome shotgun (WGS) entry which is preliminary data.</text>
</comment>
<accession>A0A0P6YKY8</accession>
<organism evidence="2 3">
    <name type="scientific">Herpetosiphon geysericola</name>
    <dbReference type="NCBI Taxonomy" id="70996"/>
    <lineage>
        <taxon>Bacteria</taxon>
        <taxon>Bacillati</taxon>
        <taxon>Chloroflexota</taxon>
        <taxon>Chloroflexia</taxon>
        <taxon>Herpetosiphonales</taxon>
        <taxon>Herpetosiphonaceae</taxon>
        <taxon>Herpetosiphon</taxon>
    </lineage>
</organism>
<dbReference type="Proteomes" id="UP000050277">
    <property type="component" value="Unassembled WGS sequence"/>
</dbReference>
<proteinExistence type="predicted"/>
<dbReference type="SUPFAM" id="SSF53448">
    <property type="entry name" value="Nucleotide-diphospho-sugar transferases"/>
    <property type="match status" value="1"/>
</dbReference>
<evidence type="ECO:0000259" key="1">
    <source>
        <dbReference type="Pfam" id="PF00535"/>
    </source>
</evidence>
<sequence>MISGQISIIIVSYNSAELLPACFASLATTNDANYQLIVVDNASSDGSAELVRQDYPHVTVIANEHNHGFGAACNQGMEVATGEYFVFFNPDVQITPNWLTMLRQHLHEHPQAAIICPTTLYPNQAPPTRQGVALTAAVPGCALLLRRSAWQAIGGFDPTIFLYWEDTELCWRAWLLGWQVLEDFEALVVHERGGSGGGQRWLVESSKNGLYSYLKLRPWSAVFGYSVRMLAKTVLVSLRQRNVAMLTVWTWHLKHLKQTLATRRAIQAQVTADRNAVERLIKQHLARGKRERNARMKDEG</sequence>
<evidence type="ECO:0000313" key="3">
    <source>
        <dbReference type="Proteomes" id="UP000050277"/>
    </source>
</evidence>
<dbReference type="Pfam" id="PF00535">
    <property type="entry name" value="Glycos_transf_2"/>
    <property type="match status" value="1"/>
</dbReference>
<dbReference type="RefSeq" id="WP_054533395.1">
    <property type="nucleotide sequence ID" value="NZ_LGKP01000011.1"/>
</dbReference>
<gene>
    <name evidence="2" type="ORF">SE18_05345</name>
</gene>
<dbReference type="InterPro" id="IPR001173">
    <property type="entry name" value="Glyco_trans_2-like"/>
</dbReference>
<keyword evidence="3" id="KW-1185">Reference proteome</keyword>
<dbReference type="CDD" id="cd04186">
    <property type="entry name" value="GT_2_like_c"/>
    <property type="match status" value="1"/>
</dbReference>
<dbReference type="EMBL" id="LGKP01000011">
    <property type="protein sequence ID" value="KPL90520.1"/>
    <property type="molecule type" value="Genomic_DNA"/>
</dbReference>
<protein>
    <recommendedName>
        <fullName evidence="1">Glycosyltransferase 2-like domain-containing protein</fullName>
    </recommendedName>
</protein>
<feature type="domain" description="Glycosyltransferase 2-like" evidence="1">
    <location>
        <begin position="7"/>
        <end position="123"/>
    </location>
</feature>